<name>A0A414PIB2_STRPA</name>
<evidence type="ECO:0000313" key="5">
    <source>
        <dbReference type="Proteomes" id="UP001212685"/>
    </source>
</evidence>
<dbReference type="InterPro" id="IPR016181">
    <property type="entry name" value="Acyl_CoA_acyltransferase"/>
</dbReference>
<reference evidence="3 4" key="1">
    <citation type="journal article" date="2019" name="Nat. Med.">
        <title>A library of human gut bacterial isolates paired with longitudinal multiomics data enables mechanistic microbiome research.</title>
        <authorList>
            <person name="Poyet M."/>
            <person name="Groussin M."/>
            <person name="Gibbons S.M."/>
            <person name="Avila-Pacheco J."/>
            <person name="Jiang X."/>
            <person name="Kearney S.M."/>
            <person name="Perrotta A.R."/>
            <person name="Berdy B."/>
            <person name="Zhao S."/>
            <person name="Lieberman T.D."/>
            <person name="Swanson P.K."/>
            <person name="Smith M."/>
            <person name="Roesemann S."/>
            <person name="Alexander J.E."/>
            <person name="Rich S.A."/>
            <person name="Livny J."/>
            <person name="Vlamakis H."/>
            <person name="Clish C."/>
            <person name="Bullock K."/>
            <person name="Deik A."/>
            <person name="Scott J."/>
            <person name="Pierce K.A."/>
            <person name="Xavier R.J."/>
            <person name="Alm E.J."/>
        </authorList>
    </citation>
    <scope>NUCLEOTIDE SEQUENCE [LARGE SCALE GENOMIC DNA]</scope>
    <source>
        <strain evidence="3 4">BIOML-A1</strain>
    </source>
</reference>
<dbReference type="EMBL" id="JAQMJV010000004">
    <property type="protein sequence ID" value="MDB8619661.1"/>
    <property type="molecule type" value="Genomic_DNA"/>
</dbReference>
<dbReference type="EMBL" id="WMZJ01000001">
    <property type="protein sequence ID" value="MTS53425.1"/>
    <property type="molecule type" value="Genomic_DNA"/>
</dbReference>
<dbReference type="SUPFAM" id="SSF55729">
    <property type="entry name" value="Acyl-CoA N-acyltransferases (Nat)"/>
    <property type="match status" value="1"/>
</dbReference>
<dbReference type="Pfam" id="PF00583">
    <property type="entry name" value="Acetyltransf_1"/>
    <property type="match status" value="1"/>
</dbReference>
<evidence type="ECO:0000313" key="4">
    <source>
        <dbReference type="Proteomes" id="UP000441330"/>
    </source>
</evidence>
<evidence type="ECO:0000313" key="2">
    <source>
        <dbReference type="EMBL" id="MDB8619661.1"/>
    </source>
</evidence>
<dbReference type="Proteomes" id="UP001212685">
    <property type="component" value="Unassembled WGS sequence"/>
</dbReference>
<proteinExistence type="predicted"/>
<reference evidence="2" key="2">
    <citation type="submission" date="2023-01" db="EMBL/GenBank/DDBJ databases">
        <title>Human gut microbiome strain richness.</title>
        <authorList>
            <person name="Chen-Liaw A."/>
        </authorList>
    </citation>
    <scope>NUCLEOTIDE SEQUENCE</scope>
    <source>
        <strain evidence="2">1001262st2_G8_1001262B_160229</strain>
    </source>
</reference>
<dbReference type="InterPro" id="IPR000182">
    <property type="entry name" value="GNAT_dom"/>
</dbReference>
<dbReference type="Gene3D" id="3.40.630.30">
    <property type="match status" value="1"/>
</dbReference>
<keyword evidence="3" id="KW-0808">Transferase</keyword>
<gene>
    <name evidence="3" type="ORF">GMC94_00735</name>
    <name evidence="2" type="ORF">PNV36_04490</name>
</gene>
<dbReference type="PROSITE" id="PS51186">
    <property type="entry name" value="GNAT"/>
    <property type="match status" value="1"/>
</dbReference>
<dbReference type="GO" id="GO:0016747">
    <property type="term" value="F:acyltransferase activity, transferring groups other than amino-acyl groups"/>
    <property type="evidence" value="ECO:0007669"/>
    <property type="project" value="InterPro"/>
</dbReference>
<feature type="domain" description="N-acetyltransferase" evidence="1">
    <location>
        <begin position="1"/>
        <end position="138"/>
    </location>
</feature>
<dbReference type="Proteomes" id="UP000441330">
    <property type="component" value="Unassembled WGS sequence"/>
</dbReference>
<organism evidence="2 5">
    <name type="scientific">Streptococcus parasanguinis</name>
    <dbReference type="NCBI Taxonomy" id="1318"/>
    <lineage>
        <taxon>Bacteria</taxon>
        <taxon>Bacillati</taxon>
        <taxon>Bacillota</taxon>
        <taxon>Bacilli</taxon>
        <taxon>Lactobacillales</taxon>
        <taxon>Streptococcaceae</taxon>
        <taxon>Streptococcus</taxon>
    </lineage>
</organism>
<accession>A0A414PIB2</accession>
<evidence type="ECO:0000259" key="1">
    <source>
        <dbReference type="PROSITE" id="PS51186"/>
    </source>
</evidence>
<protein>
    <submittedName>
        <fullName evidence="2">GNAT family N-acetyltransferase</fullName>
    </submittedName>
</protein>
<evidence type="ECO:0000313" key="3">
    <source>
        <dbReference type="EMBL" id="MTS53425.1"/>
    </source>
</evidence>
<dbReference type="RefSeq" id="WP_118227890.1">
    <property type="nucleotide sequence ID" value="NZ_JADNEU010000001.1"/>
</dbReference>
<comment type="caution">
    <text evidence="2">The sequence shown here is derived from an EMBL/GenBank/DDBJ whole genome shotgun (WGS) entry which is preliminary data.</text>
</comment>
<sequence>MMIRSITPADQEQLLLLEEELHDNEEKKHKATLEEALGSKEAISLLAEQAGDAVAYLLATEDQPLKRDLIVLRLAVRPAFQGQGYGSILIAALKDLAVQKEKEAIWIDCPEDLLSYFSQQGFRDEAESDRGVHMVWER</sequence>
<dbReference type="AlphaFoldDB" id="A0A414PIB2"/>
<dbReference type="CDD" id="cd04301">
    <property type="entry name" value="NAT_SF"/>
    <property type="match status" value="1"/>
</dbReference>